<comment type="caution">
    <text evidence="1">The sequence shown here is derived from an EMBL/GenBank/DDBJ whole genome shotgun (WGS) entry which is preliminary data.</text>
</comment>
<gene>
    <name evidence="1" type="ORF">QBC46DRAFT_388819</name>
</gene>
<accession>A0AAN6S3H6</accession>
<evidence type="ECO:0000313" key="1">
    <source>
        <dbReference type="EMBL" id="KAK3939095.1"/>
    </source>
</evidence>
<reference evidence="2" key="1">
    <citation type="journal article" date="2023" name="Mol. Phylogenet. Evol.">
        <title>Genome-scale phylogeny and comparative genomics of the fungal order Sordariales.</title>
        <authorList>
            <person name="Hensen N."/>
            <person name="Bonometti L."/>
            <person name="Westerberg I."/>
            <person name="Brannstrom I.O."/>
            <person name="Guillou S."/>
            <person name="Cros-Aarteil S."/>
            <person name="Calhoun S."/>
            <person name="Haridas S."/>
            <person name="Kuo A."/>
            <person name="Mondo S."/>
            <person name="Pangilinan J."/>
            <person name="Riley R."/>
            <person name="LaButti K."/>
            <person name="Andreopoulos B."/>
            <person name="Lipzen A."/>
            <person name="Chen C."/>
            <person name="Yan M."/>
            <person name="Daum C."/>
            <person name="Ng V."/>
            <person name="Clum A."/>
            <person name="Steindorff A."/>
            <person name="Ohm R.A."/>
            <person name="Martin F."/>
            <person name="Silar P."/>
            <person name="Natvig D.O."/>
            <person name="Lalanne C."/>
            <person name="Gautier V."/>
            <person name="Ament-Velasquez S.L."/>
            <person name="Kruys A."/>
            <person name="Hutchinson M.I."/>
            <person name="Powell A.J."/>
            <person name="Barry K."/>
            <person name="Miller A.N."/>
            <person name="Grigoriev I.V."/>
            <person name="Debuchy R."/>
            <person name="Gladieux P."/>
            <person name="Hiltunen Thoren M."/>
            <person name="Johannesson H."/>
        </authorList>
    </citation>
    <scope>NUCLEOTIDE SEQUENCE [LARGE SCALE GENOMIC DNA]</scope>
    <source>
        <strain evidence="2">CBS 340.73</strain>
    </source>
</reference>
<dbReference type="EMBL" id="MU853817">
    <property type="protein sequence ID" value="KAK3939095.1"/>
    <property type="molecule type" value="Genomic_DNA"/>
</dbReference>
<proteinExistence type="predicted"/>
<protein>
    <submittedName>
        <fullName evidence="1">Uncharacterized protein</fullName>
    </submittedName>
</protein>
<keyword evidence="2" id="KW-1185">Reference proteome</keyword>
<evidence type="ECO:0000313" key="2">
    <source>
        <dbReference type="Proteomes" id="UP001303473"/>
    </source>
</evidence>
<name>A0AAN6S3H6_9PEZI</name>
<organism evidence="1 2">
    <name type="scientific">Diplogelasinospora grovesii</name>
    <dbReference type="NCBI Taxonomy" id="303347"/>
    <lineage>
        <taxon>Eukaryota</taxon>
        <taxon>Fungi</taxon>
        <taxon>Dikarya</taxon>
        <taxon>Ascomycota</taxon>
        <taxon>Pezizomycotina</taxon>
        <taxon>Sordariomycetes</taxon>
        <taxon>Sordariomycetidae</taxon>
        <taxon>Sordariales</taxon>
        <taxon>Diplogelasinosporaceae</taxon>
        <taxon>Diplogelasinospora</taxon>
    </lineage>
</organism>
<dbReference type="Proteomes" id="UP001303473">
    <property type="component" value="Unassembled WGS sequence"/>
</dbReference>
<dbReference type="AlphaFoldDB" id="A0AAN6S3H6"/>
<sequence>MIQHFSFRNYGSSMGTPCLRGTMAAWVDGSVRDRQSLAFLSPSRSMMCRCVCKLDRDQNSDFGWVAEVLFIRETDYDEAYFMNRVTRGSLSS</sequence>